<dbReference type="SUPFAM" id="SSF52540">
    <property type="entry name" value="P-loop containing nucleoside triphosphate hydrolases"/>
    <property type="match status" value="1"/>
</dbReference>
<dbReference type="Pfam" id="PF00005">
    <property type="entry name" value="ABC_tran"/>
    <property type="match status" value="1"/>
</dbReference>
<feature type="domain" description="ABC transporter" evidence="4">
    <location>
        <begin position="7"/>
        <end position="225"/>
    </location>
</feature>
<dbReference type="GO" id="GO:0005886">
    <property type="term" value="C:plasma membrane"/>
    <property type="evidence" value="ECO:0007669"/>
    <property type="project" value="TreeGrafter"/>
</dbReference>
<dbReference type="PROSITE" id="PS00211">
    <property type="entry name" value="ABC_TRANSPORTER_1"/>
    <property type="match status" value="1"/>
</dbReference>
<dbReference type="SMART" id="SM00382">
    <property type="entry name" value="AAA"/>
    <property type="match status" value="1"/>
</dbReference>
<dbReference type="InterPro" id="IPR003593">
    <property type="entry name" value="AAA+_ATPase"/>
</dbReference>
<evidence type="ECO:0000256" key="2">
    <source>
        <dbReference type="ARBA" id="ARBA00022741"/>
    </source>
</evidence>
<dbReference type="OrthoDB" id="9802264at2"/>
<dbReference type="InterPro" id="IPR017871">
    <property type="entry name" value="ABC_transporter-like_CS"/>
</dbReference>
<keyword evidence="1" id="KW-0472">Membrane</keyword>
<keyword evidence="6" id="KW-1185">Reference proteome</keyword>
<dbReference type="GO" id="GO:0022857">
    <property type="term" value="F:transmembrane transporter activity"/>
    <property type="evidence" value="ECO:0007669"/>
    <property type="project" value="TreeGrafter"/>
</dbReference>
<name>A0A1A7BZ37_9BURK</name>
<dbReference type="GO" id="GO:0005524">
    <property type="term" value="F:ATP binding"/>
    <property type="evidence" value="ECO:0007669"/>
    <property type="project" value="UniProtKB-KW"/>
</dbReference>
<dbReference type="AlphaFoldDB" id="A0A1A7BZ37"/>
<gene>
    <name evidence="5" type="ORF">ASR47_1007232</name>
</gene>
<dbReference type="InterPro" id="IPR015854">
    <property type="entry name" value="ABC_transpr_LolD-like"/>
</dbReference>
<keyword evidence="3 5" id="KW-0067">ATP-binding</keyword>
<dbReference type="Gene3D" id="3.40.50.300">
    <property type="entry name" value="P-loop containing nucleotide triphosphate hydrolases"/>
    <property type="match status" value="1"/>
</dbReference>
<organism evidence="5 6">
    <name type="scientific">Janthinobacterium psychrotolerans</name>
    <dbReference type="NCBI Taxonomy" id="1747903"/>
    <lineage>
        <taxon>Bacteria</taxon>
        <taxon>Pseudomonadati</taxon>
        <taxon>Pseudomonadota</taxon>
        <taxon>Betaproteobacteria</taxon>
        <taxon>Burkholderiales</taxon>
        <taxon>Oxalobacteraceae</taxon>
        <taxon>Janthinobacterium</taxon>
    </lineage>
</organism>
<dbReference type="GO" id="GO:0016887">
    <property type="term" value="F:ATP hydrolysis activity"/>
    <property type="evidence" value="ECO:0007669"/>
    <property type="project" value="InterPro"/>
</dbReference>
<comment type="caution">
    <text evidence="5">The sequence shown here is derived from an EMBL/GenBank/DDBJ whole genome shotgun (WGS) entry which is preliminary data.</text>
</comment>
<dbReference type="InterPro" id="IPR003439">
    <property type="entry name" value="ABC_transporter-like_ATP-bd"/>
</dbReference>
<reference evidence="5 6" key="1">
    <citation type="submission" date="2016-04" db="EMBL/GenBank/DDBJ databases">
        <title>Draft genome sequence of Janthinobacterium psychrotolerans sp. nov., isolated from freshwater sediments in Denmark.</title>
        <authorList>
            <person name="Gong X."/>
            <person name="Skrivergaard S."/>
            <person name="Korsgaard B.S."/>
            <person name="Schreiber L."/>
            <person name="Marshall I.P."/>
            <person name="Finster K."/>
            <person name="Schramm A."/>
        </authorList>
    </citation>
    <scope>NUCLEOTIDE SEQUENCE [LARGE SCALE GENOMIC DNA]</scope>
    <source>
        <strain evidence="5 6">S3-2</strain>
    </source>
</reference>
<dbReference type="EMBL" id="LOCQ01000056">
    <property type="protein sequence ID" value="OBV38916.1"/>
    <property type="molecule type" value="Genomic_DNA"/>
</dbReference>
<accession>A0A1A7BZ37</accession>
<protein>
    <submittedName>
        <fullName evidence="5">Putative ABC transport system ATP-binding protein</fullName>
    </submittedName>
</protein>
<keyword evidence="2" id="KW-0547">Nucleotide-binding</keyword>
<dbReference type="PROSITE" id="PS50893">
    <property type="entry name" value="ABC_TRANSPORTER_2"/>
    <property type="match status" value="1"/>
</dbReference>
<dbReference type="RefSeq" id="WP_065308620.1">
    <property type="nucleotide sequence ID" value="NZ_LOCQ01000056.1"/>
</dbReference>
<dbReference type="Proteomes" id="UP000092713">
    <property type="component" value="Unassembled WGS sequence"/>
</dbReference>
<dbReference type="STRING" id="1747903.ASR47_1007232"/>
<sequence>MIETNVLTITQLEHRYGGVTVLAVPFFELARGRHALLLGPSGCGKSTLLHLLGAILTAQAGRIEIDGVDLAALAPRAADDWRGRHVGLLPQQLALVSSLCVRDNVLLPAYAAGLPADEQRAQALLAGLGLADKAHAMPHQLSGGQRQRVAIARAMYTQPRLLLADEPTANLDDRACATVVALLARQARDANASLLIASHDARLVAALPGAAVLRLPARGELPCAA</sequence>
<dbReference type="PANTHER" id="PTHR24220">
    <property type="entry name" value="IMPORT ATP-BINDING PROTEIN"/>
    <property type="match status" value="1"/>
</dbReference>
<dbReference type="PANTHER" id="PTHR24220:SF659">
    <property type="entry name" value="TRANSPORTER, PUTATIVE-RELATED"/>
    <property type="match status" value="1"/>
</dbReference>
<evidence type="ECO:0000256" key="3">
    <source>
        <dbReference type="ARBA" id="ARBA00022840"/>
    </source>
</evidence>
<evidence type="ECO:0000259" key="4">
    <source>
        <dbReference type="PROSITE" id="PS50893"/>
    </source>
</evidence>
<keyword evidence="1" id="KW-1003">Cell membrane</keyword>
<proteinExistence type="predicted"/>
<evidence type="ECO:0000313" key="5">
    <source>
        <dbReference type="EMBL" id="OBV38916.1"/>
    </source>
</evidence>
<evidence type="ECO:0000256" key="1">
    <source>
        <dbReference type="ARBA" id="ARBA00022475"/>
    </source>
</evidence>
<evidence type="ECO:0000313" key="6">
    <source>
        <dbReference type="Proteomes" id="UP000092713"/>
    </source>
</evidence>
<dbReference type="PATRIC" id="fig|1747903.4.peg.2479"/>
<dbReference type="InterPro" id="IPR027417">
    <property type="entry name" value="P-loop_NTPase"/>
</dbReference>